<evidence type="ECO:0000256" key="1">
    <source>
        <dbReference type="ARBA" id="ARBA00022737"/>
    </source>
</evidence>
<dbReference type="Proteomes" id="UP000664417">
    <property type="component" value="Unassembled WGS sequence"/>
</dbReference>
<feature type="repeat" description="TPR" evidence="3">
    <location>
        <begin position="12"/>
        <end position="45"/>
    </location>
</feature>
<protein>
    <submittedName>
        <fullName evidence="4">Tetratricopeptide repeat protein</fullName>
    </submittedName>
</protein>
<sequence length="284" mass="31583">MPNREEPRQASARETAANAERLRKQGDLEAALQLFDEALRKQPDYLWAEAHRAEVLRALFRFEEAVAGFTRVLASLPDYLWARAHRGAAFYYLRRYDAALDDLNAVIAARADYVWALAYRPHVTIALKRYDEALADVDAFLALDPSLLPNQEGERGMLLNYLGRFEESVPLCDQGLAKDKNDFIAAYTRTVALAQLKGVAAAPIAATRALLQRLRRAGSGDPGLIDYRLGGCAALEGRRDEALACLRSAINLHHEPIETARHDPAWHALHDDAGYRALIAPAEV</sequence>
<name>A0A8J7U2T9_9BACT</name>
<accession>A0A8J7U2T9</accession>
<dbReference type="SUPFAM" id="SSF48452">
    <property type="entry name" value="TPR-like"/>
    <property type="match status" value="1"/>
</dbReference>
<dbReference type="PROSITE" id="PS50005">
    <property type="entry name" value="TPR"/>
    <property type="match status" value="1"/>
</dbReference>
<dbReference type="InterPro" id="IPR019734">
    <property type="entry name" value="TPR_rpt"/>
</dbReference>
<dbReference type="InterPro" id="IPR011990">
    <property type="entry name" value="TPR-like_helical_dom_sf"/>
</dbReference>
<dbReference type="AlphaFoldDB" id="A0A8J7U2T9"/>
<gene>
    <name evidence="4" type="ORF">J3U88_04055</name>
</gene>
<dbReference type="Gene3D" id="1.25.40.10">
    <property type="entry name" value="Tetratricopeptide repeat domain"/>
    <property type="match status" value="3"/>
</dbReference>
<dbReference type="EMBL" id="JAFREP010000003">
    <property type="protein sequence ID" value="MBO1317623.1"/>
    <property type="molecule type" value="Genomic_DNA"/>
</dbReference>
<dbReference type="NCBIfam" id="NF047558">
    <property type="entry name" value="TPR_END_plus"/>
    <property type="match status" value="1"/>
</dbReference>
<keyword evidence="1" id="KW-0677">Repeat</keyword>
<keyword evidence="5" id="KW-1185">Reference proteome</keyword>
<dbReference type="InterPro" id="IPR050498">
    <property type="entry name" value="Ycf3"/>
</dbReference>
<dbReference type="PANTHER" id="PTHR44858">
    <property type="entry name" value="TETRATRICOPEPTIDE REPEAT PROTEIN 6"/>
    <property type="match status" value="1"/>
</dbReference>
<dbReference type="PANTHER" id="PTHR44858:SF1">
    <property type="entry name" value="UDP-N-ACETYLGLUCOSAMINE--PEPTIDE N-ACETYLGLUCOSAMINYLTRANSFERASE SPINDLY-RELATED"/>
    <property type="match status" value="1"/>
</dbReference>
<evidence type="ECO:0000313" key="4">
    <source>
        <dbReference type="EMBL" id="MBO1317623.1"/>
    </source>
</evidence>
<organism evidence="4 5">
    <name type="scientific">Acanthopleuribacter pedis</name>
    <dbReference type="NCBI Taxonomy" id="442870"/>
    <lineage>
        <taxon>Bacteria</taxon>
        <taxon>Pseudomonadati</taxon>
        <taxon>Acidobacteriota</taxon>
        <taxon>Holophagae</taxon>
        <taxon>Acanthopleuribacterales</taxon>
        <taxon>Acanthopleuribacteraceae</taxon>
        <taxon>Acanthopleuribacter</taxon>
    </lineage>
</organism>
<keyword evidence="2 3" id="KW-0802">TPR repeat</keyword>
<dbReference type="Pfam" id="PF14559">
    <property type="entry name" value="TPR_19"/>
    <property type="match status" value="1"/>
</dbReference>
<evidence type="ECO:0000256" key="2">
    <source>
        <dbReference type="ARBA" id="ARBA00022803"/>
    </source>
</evidence>
<evidence type="ECO:0000256" key="3">
    <source>
        <dbReference type="PROSITE-ProRule" id="PRU00339"/>
    </source>
</evidence>
<dbReference type="SMART" id="SM00028">
    <property type="entry name" value="TPR"/>
    <property type="match status" value="6"/>
</dbReference>
<evidence type="ECO:0000313" key="5">
    <source>
        <dbReference type="Proteomes" id="UP000664417"/>
    </source>
</evidence>
<reference evidence="4" key="1">
    <citation type="submission" date="2021-03" db="EMBL/GenBank/DDBJ databases">
        <authorList>
            <person name="Wang G."/>
        </authorList>
    </citation>
    <scope>NUCLEOTIDE SEQUENCE</scope>
    <source>
        <strain evidence="4">KCTC 12899</strain>
    </source>
</reference>
<comment type="caution">
    <text evidence="4">The sequence shown here is derived from an EMBL/GenBank/DDBJ whole genome shotgun (WGS) entry which is preliminary data.</text>
</comment>
<proteinExistence type="predicted"/>
<dbReference type="RefSeq" id="WP_207856975.1">
    <property type="nucleotide sequence ID" value="NZ_JAFREP010000003.1"/>
</dbReference>